<keyword evidence="11" id="KW-1185">Reference proteome</keyword>
<keyword evidence="3 6" id="KW-0518">Myosin</keyword>
<dbReference type="Gene3D" id="1.20.58.530">
    <property type="match status" value="1"/>
</dbReference>
<feature type="compositionally biased region" description="Polar residues" evidence="8">
    <location>
        <begin position="1513"/>
        <end position="1522"/>
    </location>
</feature>
<keyword evidence="5 6" id="KW-0009">Actin-binding</keyword>
<dbReference type="GO" id="GO:0016459">
    <property type="term" value="C:myosin complex"/>
    <property type="evidence" value="ECO:0007669"/>
    <property type="project" value="UniProtKB-KW"/>
</dbReference>
<evidence type="ECO:0000256" key="3">
    <source>
        <dbReference type="ARBA" id="ARBA00023123"/>
    </source>
</evidence>
<dbReference type="GO" id="GO:0007015">
    <property type="term" value="P:actin filament organization"/>
    <property type="evidence" value="ECO:0007669"/>
    <property type="project" value="TreeGrafter"/>
</dbReference>
<name>A0AAE0C960_9CHLO</name>
<dbReference type="GO" id="GO:0051015">
    <property type="term" value="F:actin filament binding"/>
    <property type="evidence" value="ECO:0007669"/>
    <property type="project" value="TreeGrafter"/>
</dbReference>
<dbReference type="FunFam" id="1.10.10.820:FF:000001">
    <property type="entry name" value="Myosin heavy chain"/>
    <property type="match status" value="1"/>
</dbReference>
<dbReference type="PANTHER" id="PTHR13140:SF706">
    <property type="entry name" value="DILUTE CLASS UNCONVENTIONAL MYOSIN, ISOFORM C"/>
    <property type="match status" value="1"/>
</dbReference>
<evidence type="ECO:0000313" key="10">
    <source>
        <dbReference type="EMBL" id="KAK3250708.1"/>
    </source>
</evidence>
<organism evidence="10 11">
    <name type="scientific">Cymbomonas tetramitiformis</name>
    <dbReference type="NCBI Taxonomy" id="36881"/>
    <lineage>
        <taxon>Eukaryota</taxon>
        <taxon>Viridiplantae</taxon>
        <taxon>Chlorophyta</taxon>
        <taxon>Pyramimonadophyceae</taxon>
        <taxon>Pyramimonadales</taxon>
        <taxon>Pyramimonadaceae</taxon>
        <taxon>Cymbomonas</taxon>
    </lineage>
</organism>
<evidence type="ECO:0000256" key="6">
    <source>
        <dbReference type="PROSITE-ProRule" id="PRU00782"/>
    </source>
</evidence>
<keyword evidence="2 6" id="KW-0067">ATP-binding</keyword>
<feature type="compositionally biased region" description="Low complexity" evidence="8">
    <location>
        <begin position="1342"/>
        <end position="1355"/>
    </location>
</feature>
<dbReference type="GO" id="GO:0030048">
    <property type="term" value="P:actin filament-based movement"/>
    <property type="evidence" value="ECO:0007669"/>
    <property type="project" value="UniProtKB-ARBA"/>
</dbReference>
<dbReference type="GO" id="GO:0005737">
    <property type="term" value="C:cytoplasm"/>
    <property type="evidence" value="ECO:0007669"/>
    <property type="project" value="TreeGrafter"/>
</dbReference>
<feature type="coiled-coil region" evidence="7">
    <location>
        <begin position="1183"/>
        <end position="1217"/>
    </location>
</feature>
<evidence type="ECO:0000256" key="5">
    <source>
        <dbReference type="ARBA" id="ARBA00023203"/>
    </source>
</evidence>
<dbReference type="Gene3D" id="1.20.5.190">
    <property type="match status" value="1"/>
</dbReference>
<feature type="region of interest" description="Disordered" evidence="8">
    <location>
        <begin position="1316"/>
        <end position="1564"/>
    </location>
</feature>
<evidence type="ECO:0000256" key="7">
    <source>
        <dbReference type="SAM" id="Coils"/>
    </source>
</evidence>
<dbReference type="CDD" id="cd00124">
    <property type="entry name" value="MYSc"/>
    <property type="match status" value="1"/>
</dbReference>
<gene>
    <name evidence="10" type="ORF">CYMTET_39922</name>
</gene>
<sequence length="1564" mass="176253">MATRRKSGRSSGVFHASSTATADEISDLIKLPDLDDETLLKTLRARCQKDNYFTFVGPVLISINPYKWLDIYTEDVMLSYNEQLLGDCEPHIFGTAEAAYRSMTRQRKPQAVVISGESGAGKTEAAKLIMKYIFQAAAVAKKVKTHSDTDTLTDRIMATSAVLEAFGNAKTVRNDNSSRFGKYTELQFDPLGQPAGAMIRHYLLEKTRIVQQAPGERSYHIFYQLLAGATAEQKKSMQLLEPEAYRYLSGGKCLKVDGVNDKKLFQETLDSLLKIGLEDTEVQQLFRTLSAIMLLGNMDFGEDKDGNALMPEASKDLVNQVASLLGVSSPEANLTSQLGETLLSRTITAGANRAGGRGSVMKVPNTPAQAGEARDSLAKSIYNRVFVWLIERMNAQIRGNPKDIDCSIGILDIYGFEIFEHNSLEQLCINFTNEKLQHGFIQMIFVTEQTIYKDEGIEWTDVAFKDNYPCVKLIEDRKTGILPMLDEACAVPNGDDKKWVLTLIQNHKGNAYFEVPRIGGDDKFVVKHYAGNVLYQSAGCVDKNRDFLQGMVDDLMQSSDHEFIRQLFTLQLTSATEASTAGAGKNSRAKNTVAYHFRSDLMDLMKLLESSNRHYVRAIKPNSQKKANVVDDQMVLEQLKYNGVQETIRVRKSGYPYRYNFEDFIQRYFILLEVGASRKYSPKDFTQRLVGKAGIEGGPEVWQAGKTLVFFKNDNAIAALETMRTVQLNERIVKCQAMWRKFIGRKHFLEMKASSVILQKNMRRFVCLVRYKRVRAALLSIQALTRGFLARLVCRRQRRWVVMCQSLTRRWIYRRAYRMLQQVRGESAVEIQRHIKGYIWRHRYRLFHKRWERLQANVRGFLARRKLHIMLRGFRRLQAVVRMRAVRAQYRRDRADIIKTQAEVRRRLERLHFLHTKRLLTRVAACVRRFQALVRFRIMMRGFIRLQGVVRMRIARAEYRRDYRNVVLSQAIARRMITRRRFLYVRACIVRMQKHVRGMQARARYLIMRTGFIALQALHRMHMARAQYRIDRRHVILCQNSVRRHICRRSYLALLGLRHVCASYIQASVRRYQAQEAFRALRQTTVLCQEVLRAHLAVKRYRKAIQPLRAYPLSCGAVYAAVSHERRRPLPLPMTYAGASRAEHMWHLEGQYRRYRQVTTHLKHFKEQGAAQLAEMKELEGMLATIQTDLTREKGKLEEAEKENKRLTSNLSNVEWRLDEQNVARDKAEALVNISPSMMTSKSTQEKQFDEVINPSEAMAALNFEDMSALECEVLQSCAPVLAKASNSIASPRAFAGESVTPTVAATAPQGVKGALSRFEEKKPEAAPSSSPLRTVAEKKASPAVSEKPAAAAAVGTPSPTGVKGALSRFEEKKPEAAPSSSPLRTVAEKKASPAVSEKPAAAAAVGMPSPTGVKGALSRFEEKKPEAAPSSPLRTVAEKKASPAVSEKPAAAAAVGMPSPTGVKGALSRFEEKKPEAAPSSPLAQPSEIKKNRNMFEEQSKAEQKQPPAGASQISQLSKQFGGQKMPAPARKDNAAEDKSHGAAEEGKPTVGKLSNLKAMFGG</sequence>
<dbReference type="PROSITE" id="PS51456">
    <property type="entry name" value="MYOSIN_MOTOR"/>
    <property type="match status" value="1"/>
</dbReference>
<accession>A0AAE0C960</accession>
<proteinExistence type="inferred from homology"/>
<feature type="compositionally biased region" description="Basic and acidic residues" evidence="8">
    <location>
        <begin position="1489"/>
        <end position="1505"/>
    </location>
</feature>
<protein>
    <recommendedName>
        <fullName evidence="9">Myosin motor domain-containing protein</fullName>
    </recommendedName>
</protein>
<evidence type="ECO:0000256" key="2">
    <source>
        <dbReference type="ARBA" id="ARBA00022840"/>
    </source>
</evidence>
<evidence type="ECO:0000256" key="4">
    <source>
        <dbReference type="ARBA" id="ARBA00023175"/>
    </source>
</evidence>
<feature type="region of interest" description="Actin-binding" evidence="6">
    <location>
        <begin position="601"/>
        <end position="623"/>
    </location>
</feature>
<dbReference type="GO" id="GO:0016020">
    <property type="term" value="C:membrane"/>
    <property type="evidence" value="ECO:0007669"/>
    <property type="project" value="TreeGrafter"/>
</dbReference>
<dbReference type="Pfam" id="PF00612">
    <property type="entry name" value="IQ"/>
    <property type="match status" value="3"/>
</dbReference>
<evidence type="ECO:0000256" key="8">
    <source>
        <dbReference type="SAM" id="MobiDB-lite"/>
    </source>
</evidence>
<dbReference type="SUPFAM" id="SSF52540">
    <property type="entry name" value="P-loop containing nucleoside triphosphate hydrolases"/>
    <property type="match status" value="1"/>
</dbReference>
<dbReference type="GO" id="GO:0005524">
    <property type="term" value="F:ATP binding"/>
    <property type="evidence" value="ECO:0007669"/>
    <property type="project" value="UniProtKB-UniRule"/>
</dbReference>
<evidence type="ECO:0000313" key="11">
    <source>
        <dbReference type="Proteomes" id="UP001190700"/>
    </source>
</evidence>
<feature type="compositionally biased region" description="Basic and acidic residues" evidence="8">
    <location>
        <begin position="1531"/>
        <end position="1549"/>
    </location>
</feature>
<keyword evidence="7" id="KW-0175">Coiled coil</keyword>
<feature type="domain" description="Myosin motor" evidence="9">
    <location>
        <begin position="23"/>
        <end position="725"/>
    </location>
</feature>
<dbReference type="InterPro" id="IPR036961">
    <property type="entry name" value="Kinesin_motor_dom_sf"/>
</dbReference>
<keyword evidence="1 6" id="KW-0547">Nucleotide-binding</keyword>
<evidence type="ECO:0000259" key="9">
    <source>
        <dbReference type="PROSITE" id="PS51456"/>
    </source>
</evidence>
<feature type="compositionally biased region" description="Low complexity" evidence="8">
    <location>
        <begin position="1393"/>
        <end position="1406"/>
    </location>
</feature>
<dbReference type="Gene3D" id="1.10.10.820">
    <property type="match status" value="1"/>
</dbReference>
<dbReference type="PRINTS" id="PR00193">
    <property type="entry name" value="MYOSINHEAVY"/>
</dbReference>
<feature type="binding site" evidence="6">
    <location>
        <begin position="116"/>
        <end position="123"/>
    </location>
    <ligand>
        <name>ATP</name>
        <dbReference type="ChEBI" id="CHEBI:30616"/>
    </ligand>
</feature>
<dbReference type="PROSITE" id="PS50096">
    <property type="entry name" value="IQ"/>
    <property type="match status" value="8"/>
</dbReference>
<dbReference type="Proteomes" id="UP001190700">
    <property type="component" value="Unassembled WGS sequence"/>
</dbReference>
<reference evidence="10 11" key="1">
    <citation type="journal article" date="2015" name="Genome Biol. Evol.">
        <title>Comparative Genomics of a Bacterivorous Green Alga Reveals Evolutionary Causalities and Consequences of Phago-Mixotrophic Mode of Nutrition.</title>
        <authorList>
            <person name="Burns J.A."/>
            <person name="Paasch A."/>
            <person name="Narechania A."/>
            <person name="Kim E."/>
        </authorList>
    </citation>
    <scope>NUCLEOTIDE SEQUENCE [LARGE SCALE GENOMIC DNA]</scope>
    <source>
        <strain evidence="10 11">PLY_AMNH</strain>
    </source>
</reference>
<dbReference type="Gene3D" id="6.20.240.20">
    <property type="match status" value="1"/>
</dbReference>
<comment type="similarity">
    <text evidence="6">Belongs to the TRAFAC class myosin-kinesin ATPase superfamily. Myosin family.</text>
</comment>
<dbReference type="SMART" id="SM00015">
    <property type="entry name" value="IQ"/>
    <property type="match status" value="15"/>
</dbReference>
<dbReference type="InterPro" id="IPR000048">
    <property type="entry name" value="IQ_motif_EF-hand-BS"/>
</dbReference>
<dbReference type="InterPro" id="IPR027417">
    <property type="entry name" value="P-loop_NTPase"/>
</dbReference>
<dbReference type="Gene3D" id="3.40.850.10">
    <property type="entry name" value="Kinesin motor domain"/>
    <property type="match status" value="1"/>
</dbReference>
<feature type="compositionally biased region" description="Low complexity" evidence="8">
    <location>
        <begin position="1443"/>
        <end position="1456"/>
    </location>
</feature>
<dbReference type="PANTHER" id="PTHR13140">
    <property type="entry name" value="MYOSIN"/>
    <property type="match status" value="1"/>
</dbReference>
<comment type="caution">
    <text evidence="10">The sequence shown here is derived from an EMBL/GenBank/DDBJ whole genome shotgun (WGS) entry which is preliminary data.</text>
</comment>
<dbReference type="InterPro" id="IPR001609">
    <property type="entry name" value="Myosin_head_motor_dom-like"/>
</dbReference>
<dbReference type="SMART" id="SM00242">
    <property type="entry name" value="MYSc"/>
    <property type="match status" value="1"/>
</dbReference>
<dbReference type="EMBL" id="LGRX02026538">
    <property type="protein sequence ID" value="KAK3250708.1"/>
    <property type="molecule type" value="Genomic_DNA"/>
</dbReference>
<dbReference type="GO" id="GO:0000146">
    <property type="term" value="F:microfilament motor activity"/>
    <property type="evidence" value="ECO:0007669"/>
    <property type="project" value="TreeGrafter"/>
</dbReference>
<dbReference type="Gene3D" id="1.20.120.720">
    <property type="entry name" value="Myosin VI head, motor domain, U50 subdomain"/>
    <property type="match status" value="1"/>
</dbReference>
<evidence type="ECO:0000256" key="1">
    <source>
        <dbReference type="ARBA" id="ARBA00022741"/>
    </source>
</evidence>
<dbReference type="Pfam" id="PF00063">
    <property type="entry name" value="Myosin_head"/>
    <property type="match status" value="1"/>
</dbReference>
<keyword evidence="4 6" id="KW-0505">Motor protein</keyword>